<organism evidence="2 3">
    <name type="scientific">Candidatus Uhrbacteria bacterium RIFCSPHIGHO2_02_FULL_53_13</name>
    <dbReference type="NCBI Taxonomy" id="1802389"/>
    <lineage>
        <taxon>Bacteria</taxon>
        <taxon>Candidatus Uhriibacteriota</taxon>
    </lineage>
</organism>
<accession>A0A1F7TZD1</accession>
<comment type="caution">
    <text evidence="2">The sequence shown here is derived from an EMBL/GenBank/DDBJ whole genome shotgun (WGS) entry which is preliminary data.</text>
</comment>
<protein>
    <submittedName>
        <fullName evidence="2">Uncharacterized protein</fullName>
    </submittedName>
</protein>
<feature type="region of interest" description="Disordered" evidence="1">
    <location>
        <begin position="1"/>
        <end position="36"/>
    </location>
</feature>
<dbReference type="Proteomes" id="UP000177097">
    <property type="component" value="Unassembled WGS sequence"/>
</dbReference>
<gene>
    <name evidence="2" type="ORF">A3C17_04435</name>
</gene>
<reference evidence="2 3" key="1">
    <citation type="journal article" date="2016" name="Nat. Commun.">
        <title>Thousands of microbial genomes shed light on interconnected biogeochemical processes in an aquifer system.</title>
        <authorList>
            <person name="Anantharaman K."/>
            <person name="Brown C.T."/>
            <person name="Hug L.A."/>
            <person name="Sharon I."/>
            <person name="Castelle C.J."/>
            <person name="Probst A.J."/>
            <person name="Thomas B.C."/>
            <person name="Singh A."/>
            <person name="Wilkins M.J."/>
            <person name="Karaoz U."/>
            <person name="Brodie E.L."/>
            <person name="Williams K.H."/>
            <person name="Hubbard S.S."/>
            <person name="Banfield J.F."/>
        </authorList>
    </citation>
    <scope>NUCLEOTIDE SEQUENCE [LARGE SCALE GENOMIC DNA]</scope>
</reference>
<sequence length="248" mass="27587">MGEHESTYRQGASREGEPSDTSAAQKQEAPLMSRARVENGVRGILKDLPPSRDPKDVLVARFSESFRATVPEYAQLLTDELRRQIASVSSGDINALIDCVDNVVNRVASRYTTREALEARQREQFLSHGDFIPLSEALAFGTHDTTAHIHLAPASSMGIAGLRADVDAGLRELARRLQSDPELQNIQTVKATSWIVAKNSRLIERLGFTVDGLISEEQKERHFFEESRPVASAHMDRQDFLKRYGNGT</sequence>
<evidence type="ECO:0000313" key="3">
    <source>
        <dbReference type="Proteomes" id="UP000177097"/>
    </source>
</evidence>
<evidence type="ECO:0000313" key="2">
    <source>
        <dbReference type="EMBL" id="OGL71381.1"/>
    </source>
</evidence>
<evidence type="ECO:0000256" key="1">
    <source>
        <dbReference type="SAM" id="MobiDB-lite"/>
    </source>
</evidence>
<dbReference type="AlphaFoldDB" id="A0A1F7TZD1"/>
<feature type="compositionally biased region" description="Basic and acidic residues" evidence="1">
    <location>
        <begin position="1"/>
        <end position="17"/>
    </location>
</feature>
<proteinExistence type="predicted"/>
<name>A0A1F7TZD1_9BACT</name>
<dbReference type="EMBL" id="MGDX01000014">
    <property type="protein sequence ID" value="OGL71381.1"/>
    <property type="molecule type" value="Genomic_DNA"/>
</dbReference>
<dbReference type="STRING" id="1802389.A3C17_04435"/>